<sequence>MNPLLDTLKPYPFARLRAALKDIPAPAGITPVPLHIGEPKHSAPKIITDALTAALSGLEKYSMTNGLPELRQACANWAKRRYDGLQLDPETEILPVLGSREALFSFTQVVLDPTSDGPKPIVISPNPFYQVYEGATLLGGGEIYFTNNHPPRFTPDWKNIPEDIWQRTKMVFICSPDNPSGSVMQLDEWVELFAMQDRYGFVIASDECYSEIYFQGRKPIGCLQAAAQLGRSNKGIVMFTSLSKRSNVPGLRSGFVAGDAALLRAFSLYRTYHGSAMGLPIQYASIAAWNDEEHVIENRRLYQEKFDKVLPILQQAFDVHLPEASFYIWLPVPDGDDLAFARNLWQKAAIQVLPGRFFARDTPQGNPGKGYVRIALVADIETCVKAAETIVLLYRRS</sequence>
<dbReference type="Gene3D" id="3.40.640.10">
    <property type="entry name" value="Type I PLP-dependent aspartate aminotransferase-like (Major domain)"/>
    <property type="match status" value="1"/>
</dbReference>
<dbReference type="InterPro" id="IPR004839">
    <property type="entry name" value="Aminotransferase_I/II_large"/>
</dbReference>
<dbReference type="Pfam" id="PF00155">
    <property type="entry name" value="Aminotran_1_2"/>
    <property type="match status" value="1"/>
</dbReference>
<proteinExistence type="predicted"/>
<dbReference type="Gene3D" id="3.90.1150.10">
    <property type="entry name" value="Aspartate Aminotransferase, domain 1"/>
    <property type="match status" value="1"/>
</dbReference>
<evidence type="ECO:0000259" key="5">
    <source>
        <dbReference type="Pfam" id="PF00155"/>
    </source>
</evidence>
<dbReference type="AlphaFoldDB" id="A0A5J6PYZ5"/>
<dbReference type="EMBL" id="CP031700">
    <property type="protein sequence ID" value="QEY26383.1"/>
    <property type="molecule type" value="Genomic_DNA"/>
</dbReference>
<dbReference type="NCBIfam" id="TIGR03538">
    <property type="entry name" value="DapC_gpp"/>
    <property type="match status" value="1"/>
</dbReference>
<dbReference type="InterPro" id="IPR015424">
    <property type="entry name" value="PyrdxlP-dep_Trfase"/>
</dbReference>
<dbReference type="OrthoDB" id="9813612at2"/>
<dbReference type="CDD" id="cd00609">
    <property type="entry name" value="AAT_like"/>
    <property type="match status" value="1"/>
</dbReference>
<dbReference type="InterPro" id="IPR015421">
    <property type="entry name" value="PyrdxlP-dep_Trfase_major"/>
</dbReference>
<dbReference type="InterPro" id="IPR019878">
    <property type="entry name" value="DapC_beta/gammaproteobac"/>
</dbReference>
<reference evidence="6 7" key="1">
    <citation type="submission" date="2018-08" db="EMBL/GenBank/DDBJ databases">
        <title>Neisseria zalophi ATCC BAA-2455 complete genome.</title>
        <authorList>
            <person name="Veseli I.A."/>
            <person name="Buttler R."/>
            <person name="Mascarenhas dos Santos A.C."/>
            <person name="Pombert J.-F."/>
        </authorList>
    </citation>
    <scope>NUCLEOTIDE SEQUENCE [LARGE SCALE GENOMIC DNA]</scope>
    <source>
        <strain evidence="6 7">ATCC BAA-2455</strain>
    </source>
</reference>
<dbReference type="GO" id="GO:0009089">
    <property type="term" value="P:lysine biosynthetic process via diaminopimelate"/>
    <property type="evidence" value="ECO:0007669"/>
    <property type="project" value="InterPro"/>
</dbReference>
<dbReference type="RefSeq" id="WP_151051624.1">
    <property type="nucleotide sequence ID" value="NZ_CP031700.1"/>
</dbReference>
<dbReference type="PANTHER" id="PTHR42832:SF3">
    <property type="entry name" value="L-GLUTAMINE--4-(METHYLSULFANYL)-2-OXOBUTANOATE AMINOTRANSFERASE"/>
    <property type="match status" value="1"/>
</dbReference>
<evidence type="ECO:0000256" key="3">
    <source>
        <dbReference type="ARBA" id="ARBA00022576"/>
    </source>
</evidence>
<protein>
    <recommendedName>
        <fullName evidence="2">Putative 8-amino-7-oxononanoate synthase</fullName>
    </recommendedName>
</protein>
<dbReference type="KEGG" id="nzl:D0T92_07480"/>
<comment type="cofactor">
    <cofactor evidence="1">
        <name>pyridoxal 5'-phosphate</name>
        <dbReference type="ChEBI" id="CHEBI:597326"/>
    </cofactor>
</comment>
<dbReference type="GO" id="GO:0030170">
    <property type="term" value="F:pyridoxal phosphate binding"/>
    <property type="evidence" value="ECO:0007669"/>
    <property type="project" value="InterPro"/>
</dbReference>
<accession>A0A5J6PYZ5</accession>
<dbReference type="GO" id="GO:0009016">
    <property type="term" value="F:succinyldiaminopimelate transaminase activity"/>
    <property type="evidence" value="ECO:0007669"/>
    <property type="project" value="InterPro"/>
</dbReference>
<dbReference type="Proteomes" id="UP000325713">
    <property type="component" value="Chromosome"/>
</dbReference>
<dbReference type="SUPFAM" id="SSF53383">
    <property type="entry name" value="PLP-dependent transferases"/>
    <property type="match status" value="1"/>
</dbReference>
<keyword evidence="7" id="KW-1185">Reference proteome</keyword>
<evidence type="ECO:0000256" key="1">
    <source>
        <dbReference type="ARBA" id="ARBA00001933"/>
    </source>
</evidence>
<evidence type="ECO:0000313" key="6">
    <source>
        <dbReference type="EMBL" id="QEY26383.1"/>
    </source>
</evidence>
<dbReference type="InterPro" id="IPR050881">
    <property type="entry name" value="LL-DAP_aminotransferase"/>
</dbReference>
<dbReference type="InterPro" id="IPR015422">
    <property type="entry name" value="PyrdxlP-dep_Trfase_small"/>
</dbReference>
<name>A0A5J6PYZ5_9NEIS</name>
<evidence type="ECO:0000256" key="4">
    <source>
        <dbReference type="ARBA" id="ARBA00022679"/>
    </source>
</evidence>
<evidence type="ECO:0000256" key="2">
    <source>
        <dbReference type="ARBA" id="ARBA00021531"/>
    </source>
</evidence>
<keyword evidence="3 6" id="KW-0032">Aminotransferase</keyword>
<evidence type="ECO:0000313" key="7">
    <source>
        <dbReference type="Proteomes" id="UP000325713"/>
    </source>
</evidence>
<gene>
    <name evidence="6" type="ORF">D0T92_07480</name>
</gene>
<feature type="domain" description="Aminotransferase class I/classII large" evidence="5">
    <location>
        <begin position="32"/>
        <end position="389"/>
    </location>
</feature>
<organism evidence="6 7">
    <name type="scientific">Neisseria zalophi</name>
    <dbReference type="NCBI Taxonomy" id="640030"/>
    <lineage>
        <taxon>Bacteria</taxon>
        <taxon>Pseudomonadati</taxon>
        <taxon>Pseudomonadota</taxon>
        <taxon>Betaproteobacteria</taxon>
        <taxon>Neisseriales</taxon>
        <taxon>Neisseriaceae</taxon>
        <taxon>Neisseria</taxon>
    </lineage>
</organism>
<keyword evidence="4 6" id="KW-0808">Transferase</keyword>
<dbReference type="PANTHER" id="PTHR42832">
    <property type="entry name" value="AMINO ACID AMINOTRANSFERASE"/>
    <property type="match status" value="1"/>
</dbReference>